<keyword evidence="4 8" id="KW-0479">Metal-binding</keyword>
<evidence type="ECO:0000256" key="8">
    <source>
        <dbReference type="PIRSR" id="PIRSR602401-1"/>
    </source>
</evidence>
<dbReference type="InterPro" id="IPR050364">
    <property type="entry name" value="Cytochrome_P450_fung"/>
</dbReference>
<dbReference type="GO" id="GO:0004497">
    <property type="term" value="F:monooxygenase activity"/>
    <property type="evidence" value="ECO:0007669"/>
    <property type="project" value="UniProtKB-KW"/>
</dbReference>
<keyword evidence="7 9" id="KW-0503">Monooxygenase</keyword>
<evidence type="ECO:0000256" key="1">
    <source>
        <dbReference type="ARBA" id="ARBA00001971"/>
    </source>
</evidence>
<evidence type="ECO:0000313" key="11">
    <source>
        <dbReference type="Proteomes" id="UP000707071"/>
    </source>
</evidence>
<dbReference type="PROSITE" id="PS00086">
    <property type="entry name" value="CYTOCHROME_P450"/>
    <property type="match status" value="1"/>
</dbReference>
<dbReference type="AlphaFoldDB" id="A0A9P7QJB2"/>
<evidence type="ECO:0008006" key="12">
    <source>
        <dbReference type="Google" id="ProtNLM"/>
    </source>
</evidence>
<dbReference type="Proteomes" id="UP000707071">
    <property type="component" value="Unassembled WGS sequence"/>
</dbReference>
<sequence>MLFLSLIILAALAIIYLYSSRRHSKSSLRLPPGPKGLPIVGNVLDLPPEGIPEYEHWLKLKDVYGPISSISVLGTTLVILHSHEAVQELLVKKSTKTSARPAFHFSNMCGLGNLTPLVTSGPVHRQHHKLMHQKMGTRLLAGQFSSTQDVESRRLLLRALDDPERLMEHIKTEASAIILKIVYGYTIEPHKIDPLVSLIERAMATFSKTVLPFAWAVDIIPQLRYLPSWLPGVSFHKTAREWRRVNEGMIDVPYDFVMQQMSKGTFTPSYISHYLGNSDKDSDEKQVLSQQEEKALKNSAAILLGGGSDTTVSSVSSFILAMILYPEIQRRAQQEIDEVIGGDRLPGFEDRDHLPYMNAVIKESYRWMPVVPIGTTHVAEEEIAFSGYRIPKGAYFLPSIWWFMHDPETYTNPAEFNPDRFLPPGREEPDPRDHVFGYGRRICPGRYLADETLFLTISRIIATLDVTAKLDDRGKPQNPKRQAVAGLVSHPRPFPFSIAPRSLKHAELIRSTEIDHPWEESDSVHLVGVARGV</sequence>
<evidence type="ECO:0000256" key="5">
    <source>
        <dbReference type="ARBA" id="ARBA00023002"/>
    </source>
</evidence>
<protein>
    <recommendedName>
        <fullName evidence="12">O-methylsterigmatocystin oxidoreductase</fullName>
    </recommendedName>
</protein>
<dbReference type="GO" id="GO:0016705">
    <property type="term" value="F:oxidoreductase activity, acting on paired donors, with incorporation or reduction of molecular oxygen"/>
    <property type="evidence" value="ECO:0007669"/>
    <property type="project" value="InterPro"/>
</dbReference>
<evidence type="ECO:0000256" key="7">
    <source>
        <dbReference type="ARBA" id="ARBA00023033"/>
    </source>
</evidence>
<dbReference type="PANTHER" id="PTHR46300:SF7">
    <property type="entry name" value="P450, PUTATIVE (EUROFUNG)-RELATED"/>
    <property type="match status" value="1"/>
</dbReference>
<feature type="binding site" description="axial binding residue" evidence="8">
    <location>
        <position position="443"/>
    </location>
    <ligand>
        <name>heme</name>
        <dbReference type="ChEBI" id="CHEBI:30413"/>
    </ligand>
    <ligandPart>
        <name>Fe</name>
        <dbReference type="ChEBI" id="CHEBI:18248"/>
    </ligandPart>
</feature>
<keyword evidence="5 9" id="KW-0560">Oxidoreductase</keyword>
<dbReference type="PRINTS" id="PR00385">
    <property type="entry name" value="P450"/>
</dbReference>
<evidence type="ECO:0000313" key="10">
    <source>
        <dbReference type="EMBL" id="KAG6299281.1"/>
    </source>
</evidence>
<keyword evidence="6 8" id="KW-0408">Iron</keyword>
<dbReference type="PRINTS" id="PR00463">
    <property type="entry name" value="EP450I"/>
</dbReference>
<proteinExistence type="inferred from homology"/>
<comment type="caution">
    <text evidence="10">The sequence shown here is derived from an EMBL/GenBank/DDBJ whole genome shotgun (WGS) entry which is preliminary data.</text>
</comment>
<dbReference type="SUPFAM" id="SSF48264">
    <property type="entry name" value="Cytochrome P450"/>
    <property type="match status" value="1"/>
</dbReference>
<dbReference type="PANTHER" id="PTHR46300">
    <property type="entry name" value="P450, PUTATIVE (EUROFUNG)-RELATED-RELATED"/>
    <property type="match status" value="1"/>
</dbReference>
<comment type="cofactor">
    <cofactor evidence="1 8">
        <name>heme</name>
        <dbReference type="ChEBI" id="CHEBI:30413"/>
    </cofactor>
</comment>
<dbReference type="InterPro" id="IPR036396">
    <property type="entry name" value="Cyt_P450_sf"/>
</dbReference>
<reference evidence="10 11" key="1">
    <citation type="journal article" date="2020" name="bioRxiv">
        <title>Whole genome comparisons of ergot fungi reveals the divergence and evolution of species within the genus Claviceps are the result of varying mechanisms driving genome evolution and host range expansion.</title>
        <authorList>
            <person name="Wyka S.A."/>
            <person name="Mondo S.J."/>
            <person name="Liu M."/>
            <person name="Dettman J."/>
            <person name="Nalam V."/>
            <person name="Broders K.D."/>
        </authorList>
    </citation>
    <scope>NUCLEOTIDE SEQUENCE [LARGE SCALE GENOMIC DNA]</scope>
    <source>
        <strain evidence="10 11">Clav52</strain>
    </source>
</reference>
<dbReference type="InterPro" id="IPR001128">
    <property type="entry name" value="Cyt_P450"/>
</dbReference>
<comment type="similarity">
    <text evidence="2 9">Belongs to the cytochrome P450 family.</text>
</comment>
<dbReference type="CDD" id="cd11065">
    <property type="entry name" value="CYP64-like"/>
    <property type="match status" value="1"/>
</dbReference>
<dbReference type="InterPro" id="IPR017972">
    <property type="entry name" value="Cyt_P450_CS"/>
</dbReference>
<dbReference type="GO" id="GO:0020037">
    <property type="term" value="F:heme binding"/>
    <property type="evidence" value="ECO:0007669"/>
    <property type="project" value="InterPro"/>
</dbReference>
<dbReference type="Pfam" id="PF00067">
    <property type="entry name" value="p450"/>
    <property type="match status" value="1"/>
</dbReference>
<evidence type="ECO:0000256" key="3">
    <source>
        <dbReference type="ARBA" id="ARBA00022617"/>
    </source>
</evidence>
<dbReference type="GO" id="GO:0005506">
    <property type="term" value="F:iron ion binding"/>
    <property type="evidence" value="ECO:0007669"/>
    <property type="project" value="InterPro"/>
</dbReference>
<evidence type="ECO:0000256" key="9">
    <source>
        <dbReference type="RuleBase" id="RU000461"/>
    </source>
</evidence>
<accession>A0A9P7QJB2</accession>
<dbReference type="EMBL" id="SRRH01000098">
    <property type="protein sequence ID" value="KAG6299281.1"/>
    <property type="molecule type" value="Genomic_DNA"/>
</dbReference>
<dbReference type="InterPro" id="IPR002401">
    <property type="entry name" value="Cyt_P450_E_grp-I"/>
</dbReference>
<gene>
    <name evidence="10" type="ORF">E4U09_008267</name>
</gene>
<name>A0A9P7QJB2_9HYPO</name>
<dbReference type="Gene3D" id="1.10.630.10">
    <property type="entry name" value="Cytochrome P450"/>
    <property type="match status" value="1"/>
</dbReference>
<evidence type="ECO:0000256" key="4">
    <source>
        <dbReference type="ARBA" id="ARBA00022723"/>
    </source>
</evidence>
<keyword evidence="3 8" id="KW-0349">Heme</keyword>
<organism evidence="10 11">
    <name type="scientific">Claviceps aff. purpurea</name>
    <dbReference type="NCBI Taxonomy" id="1967640"/>
    <lineage>
        <taxon>Eukaryota</taxon>
        <taxon>Fungi</taxon>
        <taxon>Dikarya</taxon>
        <taxon>Ascomycota</taxon>
        <taxon>Pezizomycotina</taxon>
        <taxon>Sordariomycetes</taxon>
        <taxon>Hypocreomycetidae</taxon>
        <taxon>Hypocreales</taxon>
        <taxon>Clavicipitaceae</taxon>
        <taxon>Claviceps</taxon>
    </lineage>
</organism>
<keyword evidence="11" id="KW-1185">Reference proteome</keyword>
<evidence type="ECO:0000256" key="6">
    <source>
        <dbReference type="ARBA" id="ARBA00023004"/>
    </source>
</evidence>
<evidence type="ECO:0000256" key="2">
    <source>
        <dbReference type="ARBA" id="ARBA00010617"/>
    </source>
</evidence>